<comment type="caution">
    <text evidence="2">The sequence shown here is derived from an EMBL/GenBank/DDBJ whole genome shotgun (WGS) entry which is preliminary data.</text>
</comment>
<sequence length="107" mass="12509">MRINDPDPELLQNREVREDPEMFPCEKEVRLYGSKETDRMTISTEVPPAIRWIIAHPLCEVDWVRVIDGYIVAAHATIPRRLVSVKSEPRKSNHWNRVFSKPEVSDD</sequence>
<organism evidence="2 3">
    <name type="scientific">Halobacterium litoreum</name>
    <dbReference type="NCBI Taxonomy" id="2039234"/>
    <lineage>
        <taxon>Archaea</taxon>
        <taxon>Methanobacteriati</taxon>
        <taxon>Methanobacteriota</taxon>
        <taxon>Stenosarchaea group</taxon>
        <taxon>Halobacteria</taxon>
        <taxon>Halobacteriales</taxon>
        <taxon>Halobacteriaceae</taxon>
        <taxon>Halobacterium</taxon>
    </lineage>
</organism>
<feature type="region of interest" description="Disordered" evidence="1">
    <location>
        <begin position="88"/>
        <end position="107"/>
    </location>
</feature>
<dbReference type="Proteomes" id="UP001595660">
    <property type="component" value="Unassembled WGS sequence"/>
</dbReference>
<proteinExistence type="predicted"/>
<evidence type="ECO:0000256" key="1">
    <source>
        <dbReference type="SAM" id="MobiDB-lite"/>
    </source>
</evidence>
<name>A0ABD5NEZ0_9EURY</name>
<reference evidence="2 3" key="1">
    <citation type="journal article" date="2019" name="Int. J. Syst. Evol. Microbiol.">
        <title>The Global Catalogue of Microorganisms (GCM) 10K type strain sequencing project: providing services to taxonomists for standard genome sequencing and annotation.</title>
        <authorList>
            <consortium name="The Broad Institute Genomics Platform"/>
            <consortium name="The Broad Institute Genome Sequencing Center for Infectious Disease"/>
            <person name="Wu L."/>
            <person name="Ma J."/>
        </authorList>
    </citation>
    <scope>NUCLEOTIDE SEQUENCE [LARGE SCALE GENOMIC DNA]</scope>
    <source>
        <strain evidence="2 3">CGMCC 1.12562</strain>
    </source>
</reference>
<protein>
    <submittedName>
        <fullName evidence="2">Uncharacterized protein</fullName>
    </submittedName>
</protein>
<evidence type="ECO:0000313" key="3">
    <source>
        <dbReference type="Proteomes" id="UP001595660"/>
    </source>
</evidence>
<dbReference type="EMBL" id="JBHRWN010000002">
    <property type="protein sequence ID" value="MFC3477933.1"/>
    <property type="molecule type" value="Genomic_DNA"/>
</dbReference>
<dbReference type="AlphaFoldDB" id="A0ABD5NEZ0"/>
<keyword evidence="3" id="KW-1185">Reference proteome</keyword>
<accession>A0ABD5NEZ0</accession>
<evidence type="ECO:0000313" key="2">
    <source>
        <dbReference type="EMBL" id="MFC3477933.1"/>
    </source>
</evidence>
<dbReference type="RefSeq" id="WP_232570948.1">
    <property type="nucleotide sequence ID" value="NZ_CP089466.1"/>
</dbReference>
<dbReference type="GeneID" id="69119074"/>
<gene>
    <name evidence="2" type="ORF">ACFOKC_09355</name>
</gene>